<dbReference type="CDD" id="cd00038">
    <property type="entry name" value="CAP_ED"/>
    <property type="match status" value="1"/>
</dbReference>
<comment type="catalytic activity">
    <reaction evidence="1">
        <text>ATP + protein L-histidine = ADP + protein N-phospho-L-histidine.</text>
        <dbReference type="EC" id="2.7.13.3"/>
    </reaction>
</comment>
<dbReference type="InterPro" id="IPR005467">
    <property type="entry name" value="His_kinase_dom"/>
</dbReference>
<gene>
    <name evidence="5" type="ORF">N7U62_09370</name>
</gene>
<dbReference type="PROSITE" id="PS50042">
    <property type="entry name" value="CNMP_BINDING_3"/>
    <property type="match status" value="1"/>
</dbReference>
<feature type="domain" description="Cyclic nucleotide-binding" evidence="3">
    <location>
        <begin position="28"/>
        <end position="107"/>
    </location>
</feature>
<accession>A0ABT3CT39</accession>
<dbReference type="Gene3D" id="1.10.287.130">
    <property type="match status" value="1"/>
</dbReference>
<dbReference type="RefSeq" id="WP_264137704.1">
    <property type="nucleotide sequence ID" value="NZ_JAOYOD010000001.1"/>
</dbReference>
<dbReference type="Pfam" id="PF00027">
    <property type="entry name" value="cNMP_binding"/>
    <property type="match status" value="1"/>
</dbReference>
<organism evidence="5 6">
    <name type="scientific">Reichenbachiella ulvae</name>
    <dbReference type="NCBI Taxonomy" id="2980104"/>
    <lineage>
        <taxon>Bacteria</taxon>
        <taxon>Pseudomonadati</taxon>
        <taxon>Bacteroidota</taxon>
        <taxon>Cytophagia</taxon>
        <taxon>Cytophagales</taxon>
        <taxon>Reichenbachiellaceae</taxon>
        <taxon>Reichenbachiella</taxon>
    </lineage>
</organism>
<dbReference type="InterPro" id="IPR014710">
    <property type="entry name" value="RmlC-like_jellyroll"/>
</dbReference>
<dbReference type="SMART" id="SM00387">
    <property type="entry name" value="HATPase_c"/>
    <property type="match status" value="1"/>
</dbReference>
<dbReference type="CDD" id="cd00075">
    <property type="entry name" value="HATPase"/>
    <property type="match status" value="1"/>
</dbReference>
<dbReference type="InterPro" id="IPR036890">
    <property type="entry name" value="HATPase_C_sf"/>
</dbReference>
<dbReference type="EMBL" id="JAOYOD010000001">
    <property type="protein sequence ID" value="MCV9386871.1"/>
    <property type="molecule type" value="Genomic_DNA"/>
</dbReference>
<dbReference type="InterPro" id="IPR003594">
    <property type="entry name" value="HATPase_dom"/>
</dbReference>
<evidence type="ECO:0000313" key="6">
    <source>
        <dbReference type="Proteomes" id="UP001300692"/>
    </source>
</evidence>
<dbReference type="SUPFAM" id="SSF51206">
    <property type="entry name" value="cAMP-binding domain-like"/>
    <property type="match status" value="1"/>
</dbReference>
<dbReference type="Pfam" id="PF02518">
    <property type="entry name" value="HATPase_c"/>
    <property type="match status" value="1"/>
</dbReference>
<dbReference type="GO" id="GO:0005524">
    <property type="term" value="F:ATP binding"/>
    <property type="evidence" value="ECO:0007669"/>
    <property type="project" value="UniProtKB-KW"/>
</dbReference>
<dbReference type="EC" id="2.7.13.3" evidence="2"/>
<dbReference type="InterPro" id="IPR004358">
    <property type="entry name" value="Sig_transdc_His_kin-like_C"/>
</dbReference>
<dbReference type="InterPro" id="IPR000595">
    <property type="entry name" value="cNMP-bd_dom"/>
</dbReference>
<evidence type="ECO:0000313" key="5">
    <source>
        <dbReference type="EMBL" id="MCV9386871.1"/>
    </source>
</evidence>
<dbReference type="PANTHER" id="PTHR43065">
    <property type="entry name" value="SENSOR HISTIDINE KINASE"/>
    <property type="match status" value="1"/>
</dbReference>
<sequence>MLEKEMTIADIHWLKETYFSNPDRMLTFQKGEVVQQQGERNDRLYYIESGRLTGCHKTSQGSPLKIFSAGADQVVGIYSFFSPDSLSYTTVTADQDTVVYYASREDLPEKDSPNYVMFSENILPVVVNEIYLRQNLVVKNACEKEQAMKKLIQSEKLATLGQLAAGLAHELNNAIGVLQNKTLWMTERLKSFFNQKDKKSFYPFFLKGLEQGQISSTTEIRKRKEVLKSQLKIDDRLAKKLARIDLSKEDLDFLSRQDRGQFIENLDDYWETGLALHDMLIAATHTTHVIRSIKDLGSQNQSDMAECDIRLTFKKSLSLLSNMAKQVTVDLDLEREMKLMAREGDLIQVWVNLIKNAIESMIHAKTENPTIYLKSKNLSDRYILYICDTGPGIPAKLLPHIFQPNVTTKVTGLSFGLGLGLSIVQKLITSYGGHISVESEPGKTEFKIELPKV</sequence>
<name>A0ABT3CT39_9BACT</name>
<dbReference type="Gene3D" id="3.30.565.10">
    <property type="entry name" value="Histidine kinase-like ATPase, C-terminal domain"/>
    <property type="match status" value="1"/>
</dbReference>
<dbReference type="Proteomes" id="UP001300692">
    <property type="component" value="Unassembled WGS sequence"/>
</dbReference>
<dbReference type="PROSITE" id="PS50109">
    <property type="entry name" value="HIS_KIN"/>
    <property type="match status" value="1"/>
</dbReference>
<proteinExistence type="predicted"/>
<protein>
    <recommendedName>
        <fullName evidence="2">histidine kinase</fullName>
        <ecNumber evidence="2">2.7.13.3</ecNumber>
    </recommendedName>
</protein>
<evidence type="ECO:0000256" key="1">
    <source>
        <dbReference type="ARBA" id="ARBA00000085"/>
    </source>
</evidence>
<evidence type="ECO:0000259" key="4">
    <source>
        <dbReference type="PROSITE" id="PS50109"/>
    </source>
</evidence>
<evidence type="ECO:0000259" key="3">
    <source>
        <dbReference type="PROSITE" id="PS50042"/>
    </source>
</evidence>
<keyword evidence="6" id="KW-1185">Reference proteome</keyword>
<feature type="domain" description="Histidine kinase" evidence="4">
    <location>
        <begin position="232"/>
        <end position="453"/>
    </location>
</feature>
<dbReference type="PRINTS" id="PR00344">
    <property type="entry name" value="BCTRLSENSOR"/>
</dbReference>
<dbReference type="PANTHER" id="PTHR43065:SF48">
    <property type="entry name" value="HISTIDINE KINASE"/>
    <property type="match status" value="1"/>
</dbReference>
<dbReference type="InterPro" id="IPR018490">
    <property type="entry name" value="cNMP-bd_dom_sf"/>
</dbReference>
<keyword evidence="5" id="KW-0067">ATP-binding</keyword>
<evidence type="ECO:0000256" key="2">
    <source>
        <dbReference type="ARBA" id="ARBA00012438"/>
    </source>
</evidence>
<dbReference type="Gene3D" id="2.60.120.10">
    <property type="entry name" value="Jelly Rolls"/>
    <property type="match status" value="1"/>
</dbReference>
<dbReference type="SUPFAM" id="SSF55874">
    <property type="entry name" value="ATPase domain of HSP90 chaperone/DNA topoisomerase II/histidine kinase"/>
    <property type="match status" value="1"/>
</dbReference>
<reference evidence="5 6" key="1">
    <citation type="submission" date="2022-10" db="EMBL/GenBank/DDBJ databases">
        <title>Comparative genomics and taxonomic characterization of three novel marine species of genus Reichenbachiella exhibiting antioxidant and polysaccharide degradation activities.</title>
        <authorList>
            <person name="Muhammad N."/>
            <person name="Lee Y.-J."/>
            <person name="Ko J."/>
            <person name="Kim S.-G."/>
        </authorList>
    </citation>
    <scope>NUCLEOTIDE SEQUENCE [LARGE SCALE GENOMIC DNA]</scope>
    <source>
        <strain evidence="5 6">ABR2-5</strain>
    </source>
</reference>
<keyword evidence="5" id="KW-0547">Nucleotide-binding</keyword>
<comment type="caution">
    <text evidence="5">The sequence shown here is derived from an EMBL/GenBank/DDBJ whole genome shotgun (WGS) entry which is preliminary data.</text>
</comment>